<organism evidence="2 3">
    <name type="scientific">Pseudocohnilembus persalinus</name>
    <name type="common">Ciliate</name>
    <dbReference type="NCBI Taxonomy" id="266149"/>
    <lineage>
        <taxon>Eukaryota</taxon>
        <taxon>Sar</taxon>
        <taxon>Alveolata</taxon>
        <taxon>Ciliophora</taxon>
        <taxon>Intramacronucleata</taxon>
        <taxon>Oligohymenophorea</taxon>
        <taxon>Scuticociliatia</taxon>
        <taxon>Philasterida</taxon>
        <taxon>Pseudocohnilembidae</taxon>
        <taxon>Pseudocohnilembus</taxon>
    </lineage>
</organism>
<sequence>MKEKTQEKLPNCNKQSYYEGEFQNGEITGKGVYVYSNGNVYKGEFLEGEKHGQGVFNTDYEQYTGEFQYNQYHGDGIIKKSNGDVIEGQFKNHKPHGNCEINIISKQEKYIGQMQNGLKHGEGEYTIPNYSYKGNFENDKKMER</sequence>
<protein>
    <recommendedName>
        <fullName evidence="4">MORN motif</fullName>
    </recommendedName>
</protein>
<keyword evidence="1" id="KW-0677">Repeat</keyword>
<dbReference type="Pfam" id="PF02493">
    <property type="entry name" value="MORN"/>
    <property type="match status" value="5"/>
</dbReference>
<dbReference type="PANTHER" id="PTHR23084">
    <property type="entry name" value="PHOSPHATIDYLINOSITOL-4-PHOSPHATE 5-KINASE RELATED"/>
    <property type="match status" value="1"/>
</dbReference>
<evidence type="ECO:0000313" key="2">
    <source>
        <dbReference type="EMBL" id="KRX00816.1"/>
    </source>
</evidence>
<dbReference type="InterPro" id="IPR003409">
    <property type="entry name" value="MORN"/>
</dbReference>
<dbReference type="EMBL" id="LDAU01000181">
    <property type="protein sequence ID" value="KRX00816.1"/>
    <property type="molecule type" value="Genomic_DNA"/>
</dbReference>
<dbReference type="PANTHER" id="PTHR23084:SF263">
    <property type="entry name" value="MORN REPEAT-CONTAINING PROTEIN 1"/>
    <property type="match status" value="1"/>
</dbReference>
<keyword evidence="3" id="KW-1185">Reference proteome</keyword>
<accession>A0A0V0QFC1</accession>
<comment type="caution">
    <text evidence="2">The sequence shown here is derived from an EMBL/GenBank/DDBJ whole genome shotgun (WGS) entry which is preliminary data.</text>
</comment>
<dbReference type="InParanoid" id="A0A0V0QFC1"/>
<evidence type="ECO:0008006" key="4">
    <source>
        <dbReference type="Google" id="ProtNLM"/>
    </source>
</evidence>
<dbReference type="AlphaFoldDB" id="A0A0V0QFC1"/>
<evidence type="ECO:0000256" key="1">
    <source>
        <dbReference type="ARBA" id="ARBA00022737"/>
    </source>
</evidence>
<dbReference type="SUPFAM" id="SSF82185">
    <property type="entry name" value="Histone H3 K4-specific methyltransferase SET7/9 N-terminal domain"/>
    <property type="match status" value="2"/>
</dbReference>
<proteinExistence type="predicted"/>
<dbReference type="Proteomes" id="UP000054937">
    <property type="component" value="Unassembled WGS sequence"/>
</dbReference>
<dbReference type="SMART" id="SM00698">
    <property type="entry name" value="MORN"/>
    <property type="match status" value="4"/>
</dbReference>
<evidence type="ECO:0000313" key="3">
    <source>
        <dbReference type="Proteomes" id="UP000054937"/>
    </source>
</evidence>
<name>A0A0V0QFC1_PSEPJ</name>
<reference evidence="2 3" key="1">
    <citation type="journal article" date="2015" name="Sci. Rep.">
        <title>Genome of the facultative scuticociliatosis pathogen Pseudocohnilembus persalinus provides insight into its virulence through horizontal gene transfer.</title>
        <authorList>
            <person name="Xiong J."/>
            <person name="Wang G."/>
            <person name="Cheng J."/>
            <person name="Tian M."/>
            <person name="Pan X."/>
            <person name="Warren A."/>
            <person name="Jiang C."/>
            <person name="Yuan D."/>
            <person name="Miao W."/>
        </authorList>
    </citation>
    <scope>NUCLEOTIDE SEQUENCE [LARGE SCALE GENOMIC DNA]</scope>
    <source>
        <strain evidence="2">36N120E</strain>
    </source>
</reference>
<gene>
    <name evidence="2" type="ORF">PPERSA_01995</name>
</gene>
<dbReference type="Gene3D" id="2.20.110.10">
    <property type="entry name" value="Histone H3 K4-specific methyltransferase SET7/9 N-terminal domain"/>
    <property type="match status" value="3"/>
</dbReference>
<dbReference type="OrthoDB" id="184064at2759"/>